<protein>
    <submittedName>
        <fullName evidence="6">Uncharacterized protein</fullName>
    </submittedName>
</protein>
<keyword evidence="3" id="KW-0472">Membrane</keyword>
<dbReference type="Proteomes" id="UP000887575">
    <property type="component" value="Unassembled WGS sequence"/>
</dbReference>
<feature type="region of interest" description="Disordered" evidence="2">
    <location>
        <begin position="329"/>
        <end position="350"/>
    </location>
</feature>
<keyword evidence="4" id="KW-0732">Signal</keyword>
<reference evidence="6" key="1">
    <citation type="submission" date="2024-02" db="UniProtKB">
        <authorList>
            <consortium name="WormBaseParasite"/>
        </authorList>
    </citation>
    <scope>IDENTIFICATION</scope>
</reference>
<evidence type="ECO:0000256" key="1">
    <source>
        <dbReference type="SAM" id="Coils"/>
    </source>
</evidence>
<feature type="chain" id="PRO_5042000373" evidence="4">
    <location>
        <begin position="18"/>
        <end position="365"/>
    </location>
</feature>
<organism evidence="5 6">
    <name type="scientific">Mesorhabditis belari</name>
    <dbReference type="NCBI Taxonomy" id="2138241"/>
    <lineage>
        <taxon>Eukaryota</taxon>
        <taxon>Metazoa</taxon>
        <taxon>Ecdysozoa</taxon>
        <taxon>Nematoda</taxon>
        <taxon>Chromadorea</taxon>
        <taxon>Rhabditida</taxon>
        <taxon>Rhabditina</taxon>
        <taxon>Rhabditomorpha</taxon>
        <taxon>Rhabditoidea</taxon>
        <taxon>Rhabditidae</taxon>
        <taxon>Mesorhabditinae</taxon>
        <taxon>Mesorhabditis</taxon>
    </lineage>
</organism>
<keyword evidence="1" id="KW-0175">Coiled coil</keyword>
<evidence type="ECO:0000256" key="4">
    <source>
        <dbReference type="SAM" id="SignalP"/>
    </source>
</evidence>
<feature type="transmembrane region" description="Helical" evidence="3">
    <location>
        <begin position="285"/>
        <end position="308"/>
    </location>
</feature>
<evidence type="ECO:0000256" key="2">
    <source>
        <dbReference type="SAM" id="MobiDB-lite"/>
    </source>
</evidence>
<dbReference type="AlphaFoldDB" id="A0AAF3EEX5"/>
<keyword evidence="3" id="KW-0812">Transmembrane</keyword>
<evidence type="ECO:0000313" key="6">
    <source>
        <dbReference type="WBParaSite" id="MBELARI_LOCUS12457"/>
    </source>
</evidence>
<keyword evidence="5" id="KW-1185">Reference proteome</keyword>
<feature type="signal peptide" evidence="4">
    <location>
        <begin position="1"/>
        <end position="17"/>
    </location>
</feature>
<evidence type="ECO:0000256" key="3">
    <source>
        <dbReference type="SAM" id="Phobius"/>
    </source>
</evidence>
<evidence type="ECO:0000313" key="5">
    <source>
        <dbReference type="Proteomes" id="UP000887575"/>
    </source>
</evidence>
<dbReference type="WBParaSite" id="MBELARI_LOCUS12457">
    <property type="protein sequence ID" value="MBELARI_LOCUS12457"/>
    <property type="gene ID" value="MBELARI_LOCUS12457"/>
</dbReference>
<name>A0AAF3EEX5_9BILA</name>
<keyword evidence="3" id="KW-1133">Transmembrane helix</keyword>
<sequence>MLLQRIVFFLLISSILTLPTTTPKLTWKERLEAKRAQIRDQVNQEVDALRQKITDKKAAYDTEKEKNRRNDRSILQRSRRERLDKINQWKESQVAPFALEVEGEPSLYETVRAKYESAKNTKKEQLNTEIDKIFPGYKQAVDEYEAQETAKKEARREKFDELRENARVKFNETKQKFDEFAQEANAKLKADWETKKEEHKAKMEKAHEVLSNVSVIVKDATHSLLNKIKEEKKEEAAVKLQAAQWISDKIKNKTEEWKQKHPLAAARSFSDVSNFLNDASGASGWQTATTILMIICFVITIGLLILIFKQIRSRQLYQKLDGNTFQQTNQHSMAQPGYNPSFNNSSSTFVPSREALRKQDYPQLF</sequence>
<proteinExistence type="predicted"/>
<accession>A0AAF3EEX5</accession>
<feature type="coiled-coil region" evidence="1">
    <location>
        <begin position="28"/>
        <end position="66"/>
    </location>
</feature>